<dbReference type="PANTHER" id="PTHR31733">
    <property type="entry name" value="RIBONUCLEASE KAPPA"/>
    <property type="match status" value="1"/>
</dbReference>
<dbReference type="AlphaFoldDB" id="A0A0K0E0K6"/>
<dbReference type="InterPro" id="IPR026770">
    <property type="entry name" value="RNase_K"/>
</dbReference>
<evidence type="ECO:0000313" key="7">
    <source>
        <dbReference type="Proteomes" id="UP000035681"/>
    </source>
</evidence>
<evidence type="ECO:0000256" key="3">
    <source>
        <dbReference type="ARBA" id="ARBA00022692"/>
    </source>
</evidence>
<evidence type="ECO:0000256" key="5">
    <source>
        <dbReference type="ARBA" id="ARBA00023136"/>
    </source>
</evidence>
<dbReference type="GO" id="GO:0016020">
    <property type="term" value="C:membrane"/>
    <property type="evidence" value="ECO:0007669"/>
    <property type="project" value="UniProtKB-SubCell"/>
</dbReference>
<dbReference type="GO" id="GO:0004521">
    <property type="term" value="F:RNA endonuclease activity"/>
    <property type="evidence" value="ECO:0007669"/>
    <property type="project" value="InterPro"/>
</dbReference>
<organism evidence="8">
    <name type="scientific">Strongyloides stercoralis</name>
    <name type="common">Threadworm</name>
    <dbReference type="NCBI Taxonomy" id="6248"/>
    <lineage>
        <taxon>Eukaryota</taxon>
        <taxon>Metazoa</taxon>
        <taxon>Ecdysozoa</taxon>
        <taxon>Nematoda</taxon>
        <taxon>Chromadorea</taxon>
        <taxon>Rhabditida</taxon>
        <taxon>Tylenchina</taxon>
        <taxon>Panagrolaimomorpha</taxon>
        <taxon>Strongyloidoidea</taxon>
        <taxon>Strongyloididae</taxon>
        <taxon>Strongyloides</taxon>
    </lineage>
</organism>
<feature type="signal peptide" evidence="6">
    <location>
        <begin position="1"/>
        <end position="17"/>
    </location>
</feature>
<keyword evidence="4" id="KW-1133">Transmembrane helix</keyword>
<evidence type="ECO:0000256" key="1">
    <source>
        <dbReference type="ARBA" id="ARBA00004141"/>
    </source>
</evidence>
<keyword evidence="3" id="KW-0812">Transmembrane</keyword>
<evidence type="ECO:0000313" key="9">
    <source>
        <dbReference type="WBParaSite" id="TCONS_00013011.p1"/>
    </source>
</evidence>
<keyword evidence="5" id="KW-0472">Membrane</keyword>
<dbReference type="Proteomes" id="UP000035681">
    <property type="component" value="Unplaced"/>
</dbReference>
<keyword evidence="7" id="KW-1185">Reference proteome</keyword>
<accession>A0A0K0E0K6</accession>
<feature type="chain" id="PRO_5005327259" evidence="6">
    <location>
        <begin position="18"/>
        <end position="402"/>
    </location>
</feature>
<keyword evidence="6" id="KW-0732">Signal</keyword>
<name>A0A0K0E0K6_STRER</name>
<evidence type="ECO:0000256" key="6">
    <source>
        <dbReference type="SAM" id="SignalP"/>
    </source>
</evidence>
<dbReference type="WBParaSite" id="TCONS_00013011.p1">
    <property type="protein sequence ID" value="TCONS_00013011.p1"/>
    <property type="gene ID" value="XLOC_008799"/>
</dbReference>
<dbReference type="WBParaSite" id="SSTP_0000301800.1">
    <property type="protein sequence ID" value="SSTP_0000301800.1"/>
    <property type="gene ID" value="SSTP_0000301800"/>
</dbReference>
<comment type="similarity">
    <text evidence="2">Belongs to the RNase K family.</text>
</comment>
<evidence type="ECO:0000313" key="8">
    <source>
        <dbReference type="WBParaSite" id="SSTP_0000301800.1"/>
    </source>
</evidence>
<sequence length="402" mass="47311">MKIIIISLTFLFTIVYCISPPPSSHFGEKCRLCHCYIKYDDRDFAINVNPYKKVENSYDATEDDCLKLCWDDENCKAVTYGIIGGKQVFTCELYETGIVQQPLYVPYMNLYVKRRSGCRVPSHVFYRNLILTESDRSIDERKAKFRLKFGTIMVAHSSINDDIDYATKWWSSYSTRNYTDMAKAQTTYDNYIGDVFGKPKRMARSASMTNLTYIKDAVHEYPIKRSDSISSLAPSLALPQDLRDPQRIVHTTHVYKPLISDWYNKSYGKAYHKDTLESLNKPLYRKDTGVTYYSSHVPYYTLQTKRIFNEQRDRQKKSYLNGSCDYMKNYVSARLKADDFAQRFVHTAYEARYIQDHAFNRHFMFGERVYIPHAPSNPYAYINARHDRNIFKTTGRYNFFKY</sequence>
<reference evidence="8" key="1">
    <citation type="submission" date="2015-08" db="UniProtKB">
        <authorList>
            <consortium name="WormBaseParasite"/>
        </authorList>
    </citation>
    <scope>IDENTIFICATION</scope>
</reference>
<proteinExistence type="inferred from homology"/>
<protein>
    <submittedName>
        <fullName evidence="8 9">Apple domain-containing protein</fullName>
    </submittedName>
</protein>
<evidence type="ECO:0000256" key="4">
    <source>
        <dbReference type="ARBA" id="ARBA00022989"/>
    </source>
</evidence>
<comment type="subcellular location">
    <subcellularLocation>
        <location evidence="1">Membrane</location>
        <topology evidence="1">Multi-pass membrane protein</topology>
    </subcellularLocation>
</comment>
<evidence type="ECO:0000256" key="2">
    <source>
        <dbReference type="ARBA" id="ARBA00008458"/>
    </source>
</evidence>